<dbReference type="AlphaFoldDB" id="A0AA39MF42"/>
<accession>A0AA39MF42</accession>
<dbReference type="InterPro" id="IPR011009">
    <property type="entry name" value="Kinase-like_dom_sf"/>
</dbReference>
<reference evidence="1" key="1">
    <citation type="submission" date="2023-06" db="EMBL/GenBank/DDBJ databases">
        <authorList>
            <consortium name="Lawrence Berkeley National Laboratory"/>
            <person name="Ahrendt S."/>
            <person name="Sahu N."/>
            <person name="Indic B."/>
            <person name="Wong-Bajracharya J."/>
            <person name="Merenyi Z."/>
            <person name="Ke H.-M."/>
            <person name="Monk M."/>
            <person name="Kocsube S."/>
            <person name="Drula E."/>
            <person name="Lipzen A."/>
            <person name="Balint B."/>
            <person name="Henrissat B."/>
            <person name="Andreopoulos B."/>
            <person name="Martin F.M."/>
            <person name="Harder C.B."/>
            <person name="Rigling D."/>
            <person name="Ford K.L."/>
            <person name="Foster G.D."/>
            <person name="Pangilinan J."/>
            <person name="Papanicolaou A."/>
            <person name="Barry K."/>
            <person name="LaButti K."/>
            <person name="Viragh M."/>
            <person name="Koriabine M."/>
            <person name="Yan M."/>
            <person name="Riley R."/>
            <person name="Champramary S."/>
            <person name="Plett K.L."/>
            <person name="Tsai I.J."/>
            <person name="Slot J."/>
            <person name="Sipos G."/>
            <person name="Plett J."/>
            <person name="Nagy L.G."/>
            <person name="Grigoriev I.V."/>
        </authorList>
    </citation>
    <scope>NUCLEOTIDE SEQUENCE</scope>
    <source>
        <strain evidence="1">FPL87.14</strain>
    </source>
</reference>
<evidence type="ECO:0000313" key="1">
    <source>
        <dbReference type="EMBL" id="KAK0431180.1"/>
    </source>
</evidence>
<keyword evidence="2" id="KW-1185">Reference proteome</keyword>
<protein>
    <recommendedName>
        <fullName evidence="3">Protein kinase domain-containing protein</fullName>
    </recommendedName>
</protein>
<name>A0AA39MF42_9AGAR</name>
<dbReference type="EMBL" id="JAUEPT010000120">
    <property type="protein sequence ID" value="KAK0431180.1"/>
    <property type="molecule type" value="Genomic_DNA"/>
</dbReference>
<dbReference type="SUPFAM" id="SSF56112">
    <property type="entry name" value="Protein kinase-like (PK-like)"/>
    <property type="match status" value="1"/>
</dbReference>
<organism evidence="1 2">
    <name type="scientific">Armillaria borealis</name>
    <dbReference type="NCBI Taxonomy" id="47425"/>
    <lineage>
        <taxon>Eukaryota</taxon>
        <taxon>Fungi</taxon>
        <taxon>Dikarya</taxon>
        <taxon>Basidiomycota</taxon>
        <taxon>Agaricomycotina</taxon>
        <taxon>Agaricomycetes</taxon>
        <taxon>Agaricomycetidae</taxon>
        <taxon>Agaricales</taxon>
        <taxon>Marasmiineae</taxon>
        <taxon>Physalacriaceae</taxon>
        <taxon>Armillaria</taxon>
    </lineage>
</organism>
<sequence length="136" mass="15769">MYSCRNFEAMNKETRVYQLLSRHQLEDLAPAYYGTFMMPDESWGAVILSDVGEAFHCYSWDEAEMSAEDFRNIWKHANGLHSVGLHHHDLEPRNVAKDGNGTLRILDYELSSLDKSCSCGELERLGENFDSLMEWW</sequence>
<evidence type="ECO:0000313" key="2">
    <source>
        <dbReference type="Proteomes" id="UP001175226"/>
    </source>
</evidence>
<comment type="caution">
    <text evidence="1">The sequence shown here is derived from an EMBL/GenBank/DDBJ whole genome shotgun (WGS) entry which is preliminary data.</text>
</comment>
<evidence type="ECO:0008006" key="3">
    <source>
        <dbReference type="Google" id="ProtNLM"/>
    </source>
</evidence>
<dbReference type="Proteomes" id="UP001175226">
    <property type="component" value="Unassembled WGS sequence"/>
</dbReference>
<gene>
    <name evidence="1" type="ORF">EV421DRAFT_196896</name>
</gene>
<proteinExistence type="predicted"/>